<dbReference type="Proteomes" id="UP000270296">
    <property type="component" value="Unassembled WGS sequence"/>
</dbReference>
<name>A0A183IAV6_9BILA</name>
<evidence type="ECO:0000313" key="1">
    <source>
        <dbReference type="EMBL" id="VDO91991.1"/>
    </source>
</evidence>
<gene>
    <name evidence="1" type="ORF">SBAD_LOCUS750</name>
</gene>
<sequence length="218" mass="22534">MSSFYQPHNPYFPSDLSNGSQEQYNSAVAAASNVGANIASAAGPSVQSFLVGTQPGAASAAAAATDQYKWNHFYYPYGLRTASYDRFGDSSPAANAQAGVLTANNANGTLGTSQVNLNPAANGVDNDATAYHVAAAHSYNASCLATGTGVAPYSHFSGAANPYPNPSHQSTMLFGSPGVTAQSMPTQLMGLGGYPPYAWISRSCKYNYGSTFNVDVAI</sequence>
<dbReference type="WBParaSite" id="SBAD_0000077301-mRNA-1">
    <property type="protein sequence ID" value="SBAD_0000077301-mRNA-1"/>
    <property type="gene ID" value="SBAD_0000077301"/>
</dbReference>
<protein>
    <submittedName>
        <fullName evidence="3">Abdominal-A</fullName>
    </submittedName>
</protein>
<reference evidence="1 2" key="2">
    <citation type="submission" date="2018-11" db="EMBL/GenBank/DDBJ databases">
        <authorList>
            <consortium name="Pathogen Informatics"/>
        </authorList>
    </citation>
    <scope>NUCLEOTIDE SEQUENCE [LARGE SCALE GENOMIC DNA]</scope>
</reference>
<evidence type="ECO:0000313" key="2">
    <source>
        <dbReference type="Proteomes" id="UP000270296"/>
    </source>
</evidence>
<reference evidence="3" key="1">
    <citation type="submission" date="2016-06" db="UniProtKB">
        <authorList>
            <consortium name="WormBaseParasite"/>
        </authorList>
    </citation>
    <scope>IDENTIFICATION</scope>
</reference>
<accession>A0A183IAV6</accession>
<dbReference type="OrthoDB" id="5920501at2759"/>
<proteinExistence type="predicted"/>
<organism evidence="3">
    <name type="scientific">Soboliphyme baturini</name>
    <dbReference type="NCBI Taxonomy" id="241478"/>
    <lineage>
        <taxon>Eukaryota</taxon>
        <taxon>Metazoa</taxon>
        <taxon>Ecdysozoa</taxon>
        <taxon>Nematoda</taxon>
        <taxon>Enoplea</taxon>
        <taxon>Dorylaimia</taxon>
        <taxon>Dioctophymatida</taxon>
        <taxon>Dioctophymatoidea</taxon>
        <taxon>Soboliphymatidae</taxon>
        <taxon>Soboliphyme</taxon>
    </lineage>
</organism>
<keyword evidence="2" id="KW-1185">Reference proteome</keyword>
<evidence type="ECO:0000313" key="3">
    <source>
        <dbReference type="WBParaSite" id="SBAD_0000077301-mRNA-1"/>
    </source>
</evidence>
<dbReference type="EMBL" id="UZAM01006617">
    <property type="protein sequence ID" value="VDO91991.1"/>
    <property type="molecule type" value="Genomic_DNA"/>
</dbReference>
<dbReference type="AlphaFoldDB" id="A0A183IAV6"/>